<comment type="caution">
    <text evidence="2">The sequence shown here is derived from an EMBL/GenBank/DDBJ whole genome shotgun (WGS) entry which is preliminary data.</text>
</comment>
<dbReference type="AlphaFoldDB" id="A0A2W2CY89"/>
<keyword evidence="3" id="KW-1185">Reference proteome</keyword>
<dbReference type="Gene3D" id="2.160.20.120">
    <property type="match status" value="1"/>
</dbReference>
<feature type="domain" description="DUF4097" evidence="1">
    <location>
        <begin position="13"/>
        <end position="296"/>
    </location>
</feature>
<protein>
    <recommendedName>
        <fullName evidence="1">DUF4097 domain-containing protein</fullName>
    </recommendedName>
</protein>
<proteinExistence type="predicted"/>
<accession>A0A2W2CY89</accession>
<dbReference type="EMBL" id="POUD01000383">
    <property type="protein sequence ID" value="PZG04496.1"/>
    <property type="molecule type" value="Genomic_DNA"/>
</dbReference>
<name>A0A2W2CY89_9ACTN</name>
<gene>
    <name evidence="2" type="ORF">C1J01_44585</name>
</gene>
<sequence>MPAFATPEPITAVIDVPAAHLRIEASERADTVVEISPSDASNDADVEIARQTKAEYSDGRLLVKTSGGPSTRSFGWGISLDKLVESPADWVRSLISGGGTVEVTISLPAGSRVEGGAAADVRCRGPLGDVRFTTSLGDIRVDQAARLRLKSDHGDISVGRAAGHAELTTTHGSIGVGGIDGTAVIKTAHGEVTLGTVTGELRLSSAHADVTVDRALSGVVAKTAYGSLTIGEVVSGAVVMETTGGGLELGIRQGTSAWLDVSSQHGTVDVSLDAADGPVETEHTLEVRAHTDYGDIVIHRS</sequence>
<evidence type="ECO:0000313" key="2">
    <source>
        <dbReference type="EMBL" id="PZG04496.1"/>
    </source>
</evidence>
<organism evidence="2 3">
    <name type="scientific">Nonomuraea aridisoli</name>
    <dbReference type="NCBI Taxonomy" id="2070368"/>
    <lineage>
        <taxon>Bacteria</taxon>
        <taxon>Bacillati</taxon>
        <taxon>Actinomycetota</taxon>
        <taxon>Actinomycetes</taxon>
        <taxon>Streptosporangiales</taxon>
        <taxon>Streptosporangiaceae</taxon>
        <taxon>Nonomuraea</taxon>
    </lineage>
</organism>
<evidence type="ECO:0000313" key="3">
    <source>
        <dbReference type="Proteomes" id="UP000249304"/>
    </source>
</evidence>
<dbReference type="Pfam" id="PF13349">
    <property type="entry name" value="DUF4097"/>
    <property type="match status" value="1"/>
</dbReference>
<reference evidence="2 3" key="1">
    <citation type="submission" date="2018-01" db="EMBL/GenBank/DDBJ databases">
        <title>Draft genome sequence of Nonomuraea sp. KC333.</title>
        <authorList>
            <person name="Sahin N."/>
            <person name="Saygin H."/>
            <person name="Ay H."/>
        </authorList>
    </citation>
    <scope>NUCLEOTIDE SEQUENCE [LARGE SCALE GENOMIC DNA]</scope>
    <source>
        <strain evidence="2 3">KC333</strain>
    </source>
</reference>
<dbReference type="InterPro" id="IPR025164">
    <property type="entry name" value="Toastrack_DUF4097"/>
</dbReference>
<dbReference type="Proteomes" id="UP000249304">
    <property type="component" value="Unassembled WGS sequence"/>
</dbReference>
<dbReference type="OrthoDB" id="3252095at2"/>
<evidence type="ECO:0000259" key="1">
    <source>
        <dbReference type="Pfam" id="PF13349"/>
    </source>
</evidence>